<sequence>MKSNIFPLIFSQFVSALFIDTSNYSPNPPSSEQPSMYHNSTTIQDQQFPYTSQYEKLYGKPMLECMKQVEALFHNEVTTCSQGVATSTNSTEEVDCQCLFMKYIEEDCFDIGLNDSGLWDLEKLDYPECKFT</sequence>
<dbReference type="RefSeq" id="XP_003868729.1">
    <property type="nucleotide sequence ID" value="XM_003868681.1"/>
</dbReference>
<dbReference type="Proteomes" id="UP000005018">
    <property type="component" value="Chromosome 3"/>
</dbReference>
<evidence type="ECO:0000313" key="2">
    <source>
        <dbReference type="EMBL" id="CCG25825.1"/>
    </source>
</evidence>
<dbReference type="KEGG" id="cot:CORT_0C04515"/>
<dbReference type="HOGENOM" id="CLU_1916806_0_0_1"/>
<dbReference type="EMBL" id="HE681721">
    <property type="protein sequence ID" value="CCG25825.1"/>
    <property type="molecule type" value="Genomic_DNA"/>
</dbReference>
<gene>
    <name evidence="2" type="ORF">CORT_0C04515</name>
</gene>
<organism evidence="2 3">
    <name type="scientific">Candida orthopsilosis (strain 90-125)</name>
    <name type="common">Yeast</name>
    <dbReference type="NCBI Taxonomy" id="1136231"/>
    <lineage>
        <taxon>Eukaryota</taxon>
        <taxon>Fungi</taxon>
        <taxon>Dikarya</taxon>
        <taxon>Ascomycota</taxon>
        <taxon>Saccharomycotina</taxon>
        <taxon>Pichiomycetes</taxon>
        <taxon>Debaryomycetaceae</taxon>
        <taxon>Candida/Lodderomyces clade</taxon>
        <taxon>Candida</taxon>
    </lineage>
</organism>
<reference evidence="2 3" key="1">
    <citation type="journal article" date="2012" name="PLoS ONE">
        <title>Sequence and analysis of the genome of the pathogenic yeast Candida orthopsilosis.</title>
        <authorList>
            <person name="Riccombeni A."/>
            <person name="Vidanes G."/>
            <person name="Proux-Wera E."/>
            <person name="Wolfe K.H."/>
            <person name="Butler G."/>
        </authorList>
    </citation>
    <scope>NUCLEOTIDE SEQUENCE [LARGE SCALE GENOMIC DNA]</scope>
    <source>
        <strain evidence="2 3">Co 90-125</strain>
    </source>
</reference>
<protein>
    <submittedName>
        <fullName evidence="2">Uncharacterized protein</fullName>
    </submittedName>
</protein>
<dbReference type="GeneID" id="14539467"/>
<name>H8X2W5_CANO9</name>
<feature type="chain" id="PRO_5003616564" evidence="1">
    <location>
        <begin position="17"/>
        <end position="132"/>
    </location>
</feature>
<proteinExistence type="predicted"/>
<dbReference type="OrthoDB" id="4020422at2759"/>
<feature type="signal peptide" evidence="1">
    <location>
        <begin position="1"/>
        <end position="16"/>
    </location>
</feature>
<evidence type="ECO:0000256" key="1">
    <source>
        <dbReference type="SAM" id="SignalP"/>
    </source>
</evidence>
<evidence type="ECO:0000313" key="3">
    <source>
        <dbReference type="Proteomes" id="UP000005018"/>
    </source>
</evidence>
<keyword evidence="1" id="KW-0732">Signal</keyword>
<accession>H8X2W5</accession>
<keyword evidence="3" id="KW-1185">Reference proteome</keyword>
<dbReference type="AlphaFoldDB" id="H8X2W5"/>